<sequence length="80" mass="8601">MGLKSKSVSGYLSIFGNFVLTALATMSELTISKINNVNAFAPTLATLPFSMRQSRERVVRLNLQLKSGFVGFGSTKAASQ</sequence>
<gene>
    <name evidence="1" type="ORF">Anas_07581</name>
</gene>
<organism evidence="1 2">
    <name type="scientific">Armadillidium nasatum</name>
    <dbReference type="NCBI Taxonomy" id="96803"/>
    <lineage>
        <taxon>Eukaryota</taxon>
        <taxon>Metazoa</taxon>
        <taxon>Ecdysozoa</taxon>
        <taxon>Arthropoda</taxon>
        <taxon>Crustacea</taxon>
        <taxon>Multicrustacea</taxon>
        <taxon>Malacostraca</taxon>
        <taxon>Eumalacostraca</taxon>
        <taxon>Peracarida</taxon>
        <taxon>Isopoda</taxon>
        <taxon>Oniscidea</taxon>
        <taxon>Crinocheta</taxon>
        <taxon>Armadillidiidae</taxon>
        <taxon>Armadillidium</taxon>
    </lineage>
</organism>
<reference evidence="1 2" key="1">
    <citation type="journal article" date="2019" name="PLoS Biol.">
        <title>Sex chromosomes control vertical transmission of feminizing Wolbachia symbionts in an isopod.</title>
        <authorList>
            <person name="Becking T."/>
            <person name="Chebbi M.A."/>
            <person name="Giraud I."/>
            <person name="Moumen B."/>
            <person name="Laverre T."/>
            <person name="Caubet Y."/>
            <person name="Peccoud J."/>
            <person name="Gilbert C."/>
            <person name="Cordaux R."/>
        </authorList>
    </citation>
    <scope>NUCLEOTIDE SEQUENCE [LARGE SCALE GENOMIC DNA]</scope>
    <source>
        <strain evidence="1">ANa2</strain>
        <tissue evidence="1">Whole body excluding digestive tract and cuticle</tissue>
    </source>
</reference>
<dbReference type="AlphaFoldDB" id="A0A5N5T1F5"/>
<protein>
    <submittedName>
        <fullName evidence="1">Uncharacterized protein</fullName>
    </submittedName>
</protein>
<dbReference type="EMBL" id="SEYY01014579">
    <property type="protein sequence ID" value="KAB7500266.1"/>
    <property type="molecule type" value="Genomic_DNA"/>
</dbReference>
<evidence type="ECO:0000313" key="2">
    <source>
        <dbReference type="Proteomes" id="UP000326759"/>
    </source>
</evidence>
<comment type="caution">
    <text evidence="1">The sequence shown here is derived from an EMBL/GenBank/DDBJ whole genome shotgun (WGS) entry which is preliminary data.</text>
</comment>
<proteinExistence type="predicted"/>
<keyword evidence="2" id="KW-1185">Reference proteome</keyword>
<accession>A0A5N5T1F5</accession>
<name>A0A5N5T1F5_9CRUS</name>
<evidence type="ECO:0000313" key="1">
    <source>
        <dbReference type="EMBL" id="KAB7500266.1"/>
    </source>
</evidence>
<dbReference type="Proteomes" id="UP000326759">
    <property type="component" value="Unassembled WGS sequence"/>
</dbReference>